<dbReference type="SUPFAM" id="SSF51182">
    <property type="entry name" value="RmlC-like cupins"/>
    <property type="match status" value="1"/>
</dbReference>
<evidence type="ECO:0000313" key="2">
    <source>
        <dbReference type="Proteomes" id="UP001500457"/>
    </source>
</evidence>
<dbReference type="InterPro" id="IPR014710">
    <property type="entry name" value="RmlC-like_jellyroll"/>
</dbReference>
<name>A0ABP9DWX6_9PSEU</name>
<dbReference type="RefSeq" id="WP_274231091.1">
    <property type="nucleotide sequence ID" value="NZ_BAABHQ010000001.1"/>
</dbReference>
<evidence type="ECO:0000313" key="1">
    <source>
        <dbReference type="EMBL" id="GAA4859826.1"/>
    </source>
</evidence>
<sequence length="110" mass="12132">MSRLVHLWTEDGQSRFRVDTGLPETSGARRVHAQESPAGSALDWHDAPCRQYVITLTGTLRFTTRDGSSFVLGPGDVLLADDTAGGGHRWELIDDQPWRRVYVELADGPG</sequence>
<dbReference type="EMBL" id="BAABHQ010000001">
    <property type="protein sequence ID" value="GAA4859826.1"/>
    <property type="molecule type" value="Genomic_DNA"/>
</dbReference>
<keyword evidence="2" id="KW-1185">Reference proteome</keyword>
<reference evidence="2" key="1">
    <citation type="journal article" date="2019" name="Int. J. Syst. Evol. Microbiol.">
        <title>The Global Catalogue of Microorganisms (GCM) 10K type strain sequencing project: providing services to taxonomists for standard genome sequencing and annotation.</title>
        <authorList>
            <consortium name="The Broad Institute Genomics Platform"/>
            <consortium name="The Broad Institute Genome Sequencing Center for Infectious Disease"/>
            <person name="Wu L."/>
            <person name="Ma J."/>
        </authorList>
    </citation>
    <scope>NUCLEOTIDE SEQUENCE [LARGE SCALE GENOMIC DNA]</scope>
    <source>
        <strain evidence="2">JCM 17983</strain>
    </source>
</reference>
<protein>
    <recommendedName>
        <fullName evidence="3">Cupin domain</fullName>
    </recommendedName>
</protein>
<accession>A0ABP9DWX6</accession>
<evidence type="ECO:0008006" key="3">
    <source>
        <dbReference type="Google" id="ProtNLM"/>
    </source>
</evidence>
<gene>
    <name evidence="1" type="ORF">GCM10023203_03600</name>
</gene>
<organism evidence="1 2">
    <name type="scientific">Actinomycetospora straminea</name>
    <dbReference type="NCBI Taxonomy" id="663607"/>
    <lineage>
        <taxon>Bacteria</taxon>
        <taxon>Bacillati</taxon>
        <taxon>Actinomycetota</taxon>
        <taxon>Actinomycetes</taxon>
        <taxon>Pseudonocardiales</taxon>
        <taxon>Pseudonocardiaceae</taxon>
        <taxon>Actinomycetospora</taxon>
    </lineage>
</organism>
<dbReference type="InterPro" id="IPR011051">
    <property type="entry name" value="RmlC_Cupin_sf"/>
</dbReference>
<comment type="caution">
    <text evidence="1">The sequence shown here is derived from an EMBL/GenBank/DDBJ whole genome shotgun (WGS) entry which is preliminary data.</text>
</comment>
<proteinExistence type="predicted"/>
<dbReference type="Gene3D" id="2.60.120.10">
    <property type="entry name" value="Jelly Rolls"/>
    <property type="match status" value="1"/>
</dbReference>
<dbReference type="Proteomes" id="UP001500457">
    <property type="component" value="Unassembled WGS sequence"/>
</dbReference>